<sequence>MAKDGIRVHIYGDYDDKDIRKLQRDLEQLKKDSDSTSEKFSKFGEGMSAVGRKMTLGLTLPIVGIGAASVALAANFETSMNMLQQNTQASAADMEKMSALAKKMGADTVFSAGDAADAMLELSKAGMTPAQISGGALQATMALAATEGLGLADSAVIASNAMATFGIKADKANTVADALAGGANASSASVSSLSQALSQVGPGATNAGLSLQETVGVLSAFDQAGIKGSDSGTSLKTMLTRLVPSTDAAASAMKKYNLDFVDAHGNFVSITNVAEQLKTRLGGLSEAQRTSALNTIFGSDATRAATVLMKDGAAGLQTYIDATNKQGGAADMANARMKGTAGALEAMKGSLETAGIAIGEALAPSVNKVAGFMAELTNKFTALPAGTQSTVVAVGAVVAALGPLMWVGGKVISSVKDVAGAISSTAKIAMSAVGGIQNFATGLTNASAAGSAFATPMMKFGGFVSSAASSVASFTVEIVKNGAAMAVSAGQWIANTAAMIASRVATMAGAVATGIMTAAQWALNLAMTMNPIGLIVVAIAAFIGAIVLAYTKIDWFRNMVDVAFKAIGTAISFVFNWVRDNWPTLLAILTGPIGIAVKLIIDHWDTIKNAAATVFNAVKNAIGGFVDTMKALPAMVGSVIGNVVKFYMDLPGKILGVLKGAGGWLVNVGRDMIQGLLDGAGNLLSKIGSFFLDKLPGWIVGPFKMALGIESPSKVFKGFGGHIADGLIEGIASKKDAVSAAAKDMAKAVVDKAKGIVDEWDTKLTDLKKVLDDKTKEVTDWAGNMRQALMSGFDIGSAYDAALDDQGKLNAGKWIDGVNSQVAQMDWFGNVLKTIQATGGPNAQALADYLASKGAEQGGAMGQALIDEGLVQTMADKLVTVTNAADATAKSMVPPFMTQGVASAQAMYDGFKKNFGEGGPARIAMENLMDRLSKAMDRTATITVRTVYEAAGVNLPGRAMGGPVAASTAYLVGEQGPEVFVPNAAGSIIPNYDLTSAMTGSSSVATSAAGGVSGGSSYNITVNTGVGDPRAIGQQIVELIKKYERASGPAFVAA</sequence>
<dbReference type="PANTHER" id="PTHR37813">
    <property type="entry name" value="FELS-2 PROPHAGE PROTEIN"/>
    <property type="match status" value="1"/>
</dbReference>
<dbReference type="GO" id="GO:0098003">
    <property type="term" value="P:viral tail assembly"/>
    <property type="evidence" value="ECO:0007669"/>
    <property type="project" value="UniProtKB-KW"/>
</dbReference>
<evidence type="ECO:0000256" key="2">
    <source>
        <dbReference type="ARBA" id="ARBA00022612"/>
    </source>
</evidence>
<feature type="transmembrane region" description="Helical" evidence="3">
    <location>
        <begin position="56"/>
        <end position="76"/>
    </location>
</feature>
<reference evidence="5" key="1">
    <citation type="submission" date="2020-05" db="EMBL/GenBank/DDBJ databases">
        <authorList>
            <person name="Chiriac C."/>
            <person name="Salcher M."/>
            <person name="Ghai R."/>
            <person name="Kavagutti S V."/>
        </authorList>
    </citation>
    <scope>NUCLEOTIDE SEQUENCE</scope>
</reference>
<feature type="transmembrane region" description="Helical" evidence="3">
    <location>
        <begin position="529"/>
        <end position="550"/>
    </location>
</feature>
<evidence type="ECO:0000259" key="4">
    <source>
        <dbReference type="Pfam" id="PF10145"/>
    </source>
</evidence>
<dbReference type="NCBIfam" id="TIGR01760">
    <property type="entry name" value="tape_meas_TP901"/>
    <property type="match status" value="1"/>
</dbReference>
<feature type="domain" description="Phage tail tape measure protein" evidence="4">
    <location>
        <begin position="99"/>
        <end position="298"/>
    </location>
</feature>
<protein>
    <submittedName>
        <fullName evidence="5">Phage tail tape measure protein</fullName>
    </submittedName>
</protein>
<dbReference type="EMBL" id="LR798244">
    <property type="protein sequence ID" value="CAB5217021.1"/>
    <property type="molecule type" value="Genomic_DNA"/>
</dbReference>
<feature type="transmembrane region" description="Helical" evidence="3">
    <location>
        <begin position="584"/>
        <end position="601"/>
    </location>
</feature>
<organism evidence="5">
    <name type="scientific">uncultured Caudovirales phage</name>
    <dbReference type="NCBI Taxonomy" id="2100421"/>
    <lineage>
        <taxon>Viruses</taxon>
        <taxon>Duplodnaviria</taxon>
        <taxon>Heunggongvirae</taxon>
        <taxon>Uroviricota</taxon>
        <taxon>Caudoviricetes</taxon>
        <taxon>Peduoviridae</taxon>
        <taxon>Maltschvirus</taxon>
        <taxon>Maltschvirus maltsch</taxon>
    </lineage>
</organism>
<dbReference type="InterPro" id="IPR010090">
    <property type="entry name" value="Phage_tape_meas"/>
</dbReference>
<evidence type="ECO:0000313" key="5">
    <source>
        <dbReference type="EMBL" id="CAB5217021.1"/>
    </source>
</evidence>
<evidence type="ECO:0000256" key="1">
    <source>
        <dbReference type="ARBA" id="ARBA00022465"/>
    </source>
</evidence>
<dbReference type="Pfam" id="PF10145">
    <property type="entry name" value="PhageMin_Tail"/>
    <property type="match status" value="1"/>
</dbReference>
<keyword evidence="1" id="KW-1245">Viral tail assembly</keyword>
<keyword evidence="3" id="KW-0472">Membrane</keyword>
<gene>
    <name evidence="5" type="ORF">UFOVP199_31</name>
</gene>
<proteinExistence type="predicted"/>
<evidence type="ECO:0000256" key="3">
    <source>
        <dbReference type="SAM" id="Phobius"/>
    </source>
</evidence>
<dbReference type="PANTHER" id="PTHR37813:SF1">
    <property type="entry name" value="FELS-2 PROPHAGE PROTEIN"/>
    <property type="match status" value="1"/>
</dbReference>
<feature type="transmembrane region" description="Helical" evidence="3">
    <location>
        <begin position="504"/>
        <end position="523"/>
    </location>
</feature>
<feature type="transmembrane region" description="Helical" evidence="3">
    <location>
        <begin position="562"/>
        <end position="578"/>
    </location>
</feature>
<accession>A0A6J7WI13</accession>
<keyword evidence="3" id="KW-1133">Transmembrane helix</keyword>
<name>A0A6J7WI13_9CAUD</name>
<keyword evidence="2" id="KW-1188">Viral release from host cell</keyword>
<keyword evidence="3" id="KW-0812">Transmembrane</keyword>